<reference evidence="1 2" key="1">
    <citation type="journal article" date="2022" name="Nat. Genet.">
        <title>Improved pea reference genome and pan-genome highlight genomic features and evolutionary characteristics.</title>
        <authorList>
            <person name="Yang T."/>
            <person name="Liu R."/>
            <person name="Luo Y."/>
            <person name="Hu S."/>
            <person name="Wang D."/>
            <person name="Wang C."/>
            <person name="Pandey M.K."/>
            <person name="Ge S."/>
            <person name="Xu Q."/>
            <person name="Li N."/>
            <person name="Li G."/>
            <person name="Huang Y."/>
            <person name="Saxena R.K."/>
            <person name="Ji Y."/>
            <person name="Li M."/>
            <person name="Yan X."/>
            <person name="He Y."/>
            <person name="Liu Y."/>
            <person name="Wang X."/>
            <person name="Xiang C."/>
            <person name="Varshney R.K."/>
            <person name="Ding H."/>
            <person name="Gao S."/>
            <person name="Zong X."/>
        </authorList>
    </citation>
    <scope>NUCLEOTIDE SEQUENCE [LARGE SCALE GENOMIC DNA]</scope>
    <source>
        <strain evidence="1 2">cv. Zhongwan 6</strain>
    </source>
</reference>
<evidence type="ECO:0000313" key="1">
    <source>
        <dbReference type="EMBL" id="KAI5430277.1"/>
    </source>
</evidence>
<keyword evidence="2" id="KW-1185">Reference proteome</keyword>
<organism evidence="1 2">
    <name type="scientific">Pisum sativum</name>
    <name type="common">Garden pea</name>
    <name type="synonym">Lathyrus oleraceus</name>
    <dbReference type="NCBI Taxonomy" id="3888"/>
    <lineage>
        <taxon>Eukaryota</taxon>
        <taxon>Viridiplantae</taxon>
        <taxon>Streptophyta</taxon>
        <taxon>Embryophyta</taxon>
        <taxon>Tracheophyta</taxon>
        <taxon>Spermatophyta</taxon>
        <taxon>Magnoliopsida</taxon>
        <taxon>eudicotyledons</taxon>
        <taxon>Gunneridae</taxon>
        <taxon>Pentapetalae</taxon>
        <taxon>rosids</taxon>
        <taxon>fabids</taxon>
        <taxon>Fabales</taxon>
        <taxon>Fabaceae</taxon>
        <taxon>Papilionoideae</taxon>
        <taxon>50 kb inversion clade</taxon>
        <taxon>NPAAA clade</taxon>
        <taxon>Hologalegina</taxon>
        <taxon>IRL clade</taxon>
        <taxon>Fabeae</taxon>
        <taxon>Lathyrus</taxon>
    </lineage>
</organism>
<evidence type="ECO:0000313" key="2">
    <source>
        <dbReference type="Proteomes" id="UP001058974"/>
    </source>
</evidence>
<protein>
    <submittedName>
        <fullName evidence="1">Uncharacterized protein</fullName>
    </submittedName>
</protein>
<dbReference type="EMBL" id="JAMSHJ010000003">
    <property type="protein sequence ID" value="KAI5430277.1"/>
    <property type="molecule type" value="Genomic_DNA"/>
</dbReference>
<proteinExistence type="predicted"/>
<dbReference type="AlphaFoldDB" id="A0A9D4Y077"/>
<comment type="caution">
    <text evidence="1">The sequence shown here is derived from an EMBL/GenBank/DDBJ whole genome shotgun (WGS) entry which is preliminary data.</text>
</comment>
<dbReference type="Proteomes" id="UP001058974">
    <property type="component" value="Chromosome 3"/>
</dbReference>
<dbReference type="Gramene" id="Psat03G0474600-T1">
    <property type="protein sequence ID" value="KAI5430277.1"/>
    <property type="gene ID" value="KIW84_034746"/>
</dbReference>
<name>A0A9D4Y077_PEA</name>
<sequence length="275" mass="32536">MFNVPPRANRPRRDINYPRIEFAEGIDRENQRNIYDKIFKRGILATRYHDDASLCALGLFDSVCWMLNNLGMSHIRSLISPTYIRLTYEFLSSFRYATPIGGSRTTDAAHFRMFNRNDSINQDQLSGLLLFHHGDEFSFRHPLENEWKSSALDFWHQSTSSEYQPREEYDYIAMWTTLDDVLSELRHRNDADVDCDVLLRHIQRQQEEMRVTIDQIRETQLDFVERTKLNMGDLIEQMTVVHLEVEGMREYMQHVPNPAFGRGGFARHRGRGRYH</sequence>
<accession>A0A9D4Y077</accession>
<gene>
    <name evidence="1" type="ORF">KIW84_034746</name>
</gene>